<dbReference type="GO" id="GO:0044716">
    <property type="term" value="F:8-oxo-GDP phosphatase activity"/>
    <property type="evidence" value="ECO:0007669"/>
    <property type="project" value="TreeGrafter"/>
</dbReference>
<dbReference type="InterPro" id="IPR015797">
    <property type="entry name" value="NUDIX_hydrolase-like_dom_sf"/>
</dbReference>
<keyword evidence="7" id="KW-0378">Hydrolase</keyword>
<dbReference type="GO" id="GO:0006260">
    <property type="term" value="P:DNA replication"/>
    <property type="evidence" value="ECO:0007669"/>
    <property type="project" value="UniProtKB-KW"/>
</dbReference>
<accession>A0A1Q8CNX5</accession>
<evidence type="ECO:0000256" key="6">
    <source>
        <dbReference type="ARBA" id="ARBA00022763"/>
    </source>
</evidence>
<comment type="catalytic activity">
    <reaction evidence="10">
        <text>8-oxo-dGTP + H2O = 8-oxo-dGMP + diphosphate + H(+)</text>
        <dbReference type="Rhea" id="RHEA:31575"/>
        <dbReference type="ChEBI" id="CHEBI:15377"/>
        <dbReference type="ChEBI" id="CHEBI:15378"/>
        <dbReference type="ChEBI" id="CHEBI:33019"/>
        <dbReference type="ChEBI" id="CHEBI:63224"/>
        <dbReference type="ChEBI" id="CHEBI:77896"/>
        <dbReference type="EC" id="3.6.1.55"/>
    </reaction>
</comment>
<evidence type="ECO:0000256" key="4">
    <source>
        <dbReference type="ARBA" id="ARBA00022705"/>
    </source>
</evidence>
<protein>
    <recommendedName>
        <fullName evidence="11">8-oxo-dGTP diphosphatase</fullName>
        <ecNumber evidence="11">3.6.1.55</ecNumber>
    </recommendedName>
</protein>
<feature type="domain" description="Nudix hydrolase" evidence="12">
    <location>
        <begin position="11"/>
        <end position="153"/>
    </location>
</feature>
<evidence type="ECO:0000256" key="1">
    <source>
        <dbReference type="ARBA" id="ARBA00001946"/>
    </source>
</evidence>
<evidence type="ECO:0000256" key="5">
    <source>
        <dbReference type="ARBA" id="ARBA00022723"/>
    </source>
</evidence>
<evidence type="ECO:0000259" key="12">
    <source>
        <dbReference type="PROSITE" id="PS51462"/>
    </source>
</evidence>
<comment type="cofactor">
    <cofactor evidence="1">
        <name>Mg(2+)</name>
        <dbReference type="ChEBI" id="CHEBI:18420"/>
    </cofactor>
</comment>
<dbReference type="Gene3D" id="3.90.79.10">
    <property type="entry name" value="Nucleoside Triphosphate Pyrophosphohydrolase"/>
    <property type="match status" value="1"/>
</dbReference>
<evidence type="ECO:0000256" key="10">
    <source>
        <dbReference type="ARBA" id="ARBA00035861"/>
    </source>
</evidence>
<evidence type="ECO:0000313" key="13">
    <source>
        <dbReference type="EMBL" id="OLF16028.1"/>
    </source>
</evidence>
<dbReference type="PANTHER" id="PTHR47707:SF1">
    <property type="entry name" value="NUDIX HYDROLASE FAMILY PROTEIN"/>
    <property type="match status" value="1"/>
</dbReference>
<evidence type="ECO:0000256" key="2">
    <source>
        <dbReference type="ARBA" id="ARBA00005582"/>
    </source>
</evidence>
<keyword evidence="5" id="KW-0479">Metal-binding</keyword>
<dbReference type="OrthoDB" id="9810648at2"/>
<sequence>MSEVTTGDEAREVIVAGAAIIRDFRLFVARRSRPASVSGFWELPGDELRQGEEEHGAIEREFTTEFGVSVRCVDRILSDRRMNSYRTGEDRAADATLRIWRCQLPSESVFDVDLGEPRPNMYDYDESAWVSIDELDAVGPWREADRMTAEEIADYYRHDDLWQFAD</sequence>
<dbReference type="EC" id="3.6.1.55" evidence="11"/>
<dbReference type="AlphaFoldDB" id="A0A1Q8CNX5"/>
<dbReference type="PANTHER" id="PTHR47707">
    <property type="entry name" value="8-OXO-DGTP DIPHOSPHATASE"/>
    <property type="match status" value="1"/>
</dbReference>
<name>A0A1Q8CNX5_9PSEU</name>
<evidence type="ECO:0000313" key="14">
    <source>
        <dbReference type="Proteomes" id="UP000185596"/>
    </source>
</evidence>
<keyword evidence="3" id="KW-0515">Mutator protein</keyword>
<dbReference type="InterPro" id="IPR000086">
    <property type="entry name" value="NUDIX_hydrolase_dom"/>
</dbReference>
<dbReference type="GO" id="GO:0008413">
    <property type="term" value="F:8-oxo-7,8-dihydroguanosine triphosphate pyrophosphatase activity"/>
    <property type="evidence" value="ECO:0007669"/>
    <property type="project" value="TreeGrafter"/>
</dbReference>
<dbReference type="GO" id="GO:0046872">
    <property type="term" value="F:metal ion binding"/>
    <property type="evidence" value="ECO:0007669"/>
    <property type="project" value="UniProtKB-KW"/>
</dbReference>
<dbReference type="STRING" id="1912961.BU204_19240"/>
<keyword evidence="6" id="KW-0227">DNA damage</keyword>
<dbReference type="Pfam" id="PF00293">
    <property type="entry name" value="NUDIX"/>
    <property type="match status" value="1"/>
</dbReference>
<evidence type="ECO:0000256" key="9">
    <source>
        <dbReference type="ARBA" id="ARBA00023204"/>
    </source>
</evidence>
<dbReference type="RefSeq" id="WP_075127080.1">
    <property type="nucleotide sequence ID" value="NZ_MSIE01000034.1"/>
</dbReference>
<evidence type="ECO:0000256" key="8">
    <source>
        <dbReference type="ARBA" id="ARBA00022842"/>
    </source>
</evidence>
<organism evidence="13 14">
    <name type="scientific">Actinophytocola xanthii</name>
    <dbReference type="NCBI Taxonomy" id="1912961"/>
    <lineage>
        <taxon>Bacteria</taxon>
        <taxon>Bacillati</taxon>
        <taxon>Actinomycetota</taxon>
        <taxon>Actinomycetes</taxon>
        <taxon>Pseudonocardiales</taxon>
        <taxon>Pseudonocardiaceae</taxon>
    </lineage>
</organism>
<dbReference type="Proteomes" id="UP000185596">
    <property type="component" value="Unassembled WGS sequence"/>
</dbReference>
<keyword evidence="14" id="KW-1185">Reference proteome</keyword>
<proteinExistence type="inferred from homology"/>
<reference evidence="13 14" key="1">
    <citation type="submission" date="2016-12" db="EMBL/GenBank/DDBJ databases">
        <title>The draft genome sequence of Actinophytocola sp. 11-183.</title>
        <authorList>
            <person name="Wang W."/>
            <person name="Yuan L."/>
        </authorList>
    </citation>
    <scope>NUCLEOTIDE SEQUENCE [LARGE SCALE GENOMIC DNA]</scope>
    <source>
        <strain evidence="13 14">11-183</strain>
    </source>
</reference>
<dbReference type="GO" id="GO:0006281">
    <property type="term" value="P:DNA repair"/>
    <property type="evidence" value="ECO:0007669"/>
    <property type="project" value="UniProtKB-KW"/>
</dbReference>
<evidence type="ECO:0000256" key="7">
    <source>
        <dbReference type="ARBA" id="ARBA00022801"/>
    </source>
</evidence>
<gene>
    <name evidence="13" type="ORF">BU204_19240</name>
</gene>
<evidence type="ECO:0000256" key="11">
    <source>
        <dbReference type="ARBA" id="ARBA00038905"/>
    </source>
</evidence>
<keyword evidence="8" id="KW-0460">Magnesium</keyword>
<keyword evidence="9" id="KW-0234">DNA repair</keyword>
<keyword evidence="4" id="KW-0235">DNA replication</keyword>
<dbReference type="GO" id="GO:0035539">
    <property type="term" value="F:8-oxo-7,8-dihydrodeoxyguanosine triphosphate pyrophosphatase activity"/>
    <property type="evidence" value="ECO:0007669"/>
    <property type="project" value="UniProtKB-EC"/>
</dbReference>
<dbReference type="EMBL" id="MSIE01000034">
    <property type="protein sequence ID" value="OLF16028.1"/>
    <property type="molecule type" value="Genomic_DNA"/>
</dbReference>
<dbReference type="InterPro" id="IPR047127">
    <property type="entry name" value="MutT-like"/>
</dbReference>
<dbReference type="GO" id="GO:0044715">
    <property type="term" value="F:8-oxo-dGDP phosphatase activity"/>
    <property type="evidence" value="ECO:0007669"/>
    <property type="project" value="TreeGrafter"/>
</dbReference>
<evidence type="ECO:0000256" key="3">
    <source>
        <dbReference type="ARBA" id="ARBA00022457"/>
    </source>
</evidence>
<comment type="similarity">
    <text evidence="2">Belongs to the Nudix hydrolase family.</text>
</comment>
<comment type="caution">
    <text evidence="13">The sequence shown here is derived from an EMBL/GenBank/DDBJ whole genome shotgun (WGS) entry which is preliminary data.</text>
</comment>
<dbReference type="SUPFAM" id="SSF55811">
    <property type="entry name" value="Nudix"/>
    <property type="match status" value="1"/>
</dbReference>
<dbReference type="PROSITE" id="PS51462">
    <property type="entry name" value="NUDIX"/>
    <property type="match status" value="1"/>
</dbReference>